<dbReference type="EMBL" id="CABVQN010000027">
    <property type="protein sequence ID" value="VWD36501.1"/>
    <property type="molecule type" value="Genomic_DNA"/>
</dbReference>
<dbReference type="SUPFAM" id="SSF51735">
    <property type="entry name" value="NAD(P)-binding Rossmann-fold domains"/>
    <property type="match status" value="1"/>
</dbReference>
<dbReference type="InterPro" id="IPR002347">
    <property type="entry name" value="SDR_fam"/>
</dbReference>
<keyword evidence="2" id="KW-0560">Oxidoreductase</keyword>
<organism evidence="3 4">
    <name type="scientific">Burkholderia lata (strain ATCC 17760 / DSM 23089 / LMG 22485 / NCIMB 9086 / R18194 / 383)</name>
    <dbReference type="NCBI Taxonomy" id="482957"/>
    <lineage>
        <taxon>Bacteria</taxon>
        <taxon>Pseudomonadati</taxon>
        <taxon>Pseudomonadota</taxon>
        <taxon>Betaproteobacteria</taxon>
        <taxon>Burkholderiales</taxon>
        <taxon>Burkholderiaceae</taxon>
        <taxon>Burkholderia</taxon>
        <taxon>Burkholderia cepacia complex</taxon>
    </lineage>
</organism>
<dbReference type="InterPro" id="IPR036291">
    <property type="entry name" value="NAD(P)-bd_dom_sf"/>
</dbReference>
<accession>A0A6P2ZNF3</accession>
<dbReference type="NCBIfam" id="NF005559">
    <property type="entry name" value="PRK07231.1"/>
    <property type="match status" value="1"/>
</dbReference>
<evidence type="ECO:0000256" key="1">
    <source>
        <dbReference type="ARBA" id="ARBA00006484"/>
    </source>
</evidence>
<comment type="similarity">
    <text evidence="1">Belongs to the short-chain dehydrogenases/reductases (SDR) family.</text>
</comment>
<evidence type="ECO:0000313" key="4">
    <source>
        <dbReference type="Proteomes" id="UP000494110"/>
    </source>
</evidence>
<dbReference type="FunFam" id="3.40.50.720:FF:000084">
    <property type="entry name" value="Short-chain dehydrogenase reductase"/>
    <property type="match status" value="1"/>
</dbReference>
<name>A0A6P2ZNF3_BURL3</name>
<dbReference type="PRINTS" id="PR00081">
    <property type="entry name" value="GDHRDH"/>
</dbReference>
<reference evidence="3 4" key="1">
    <citation type="submission" date="2019-09" db="EMBL/GenBank/DDBJ databases">
        <authorList>
            <person name="Depoorter E."/>
        </authorList>
    </citation>
    <scope>NUCLEOTIDE SEQUENCE [LARGE SCALE GENOMIC DNA]</scope>
    <source>
        <strain evidence="3">R-39750</strain>
    </source>
</reference>
<evidence type="ECO:0000313" key="3">
    <source>
        <dbReference type="EMBL" id="VWD36501.1"/>
    </source>
</evidence>
<evidence type="ECO:0000256" key="2">
    <source>
        <dbReference type="ARBA" id="ARBA00023002"/>
    </source>
</evidence>
<dbReference type="PANTHER" id="PTHR24321:SF11">
    <property type="entry name" value="BLR0893 PROTEIN"/>
    <property type="match status" value="1"/>
</dbReference>
<dbReference type="GO" id="GO:0016491">
    <property type="term" value="F:oxidoreductase activity"/>
    <property type="evidence" value="ECO:0007669"/>
    <property type="project" value="UniProtKB-KW"/>
</dbReference>
<dbReference type="Gene3D" id="3.40.50.720">
    <property type="entry name" value="NAD(P)-binding Rossmann-like Domain"/>
    <property type="match status" value="1"/>
</dbReference>
<dbReference type="AlphaFoldDB" id="A0A6P2ZNF3"/>
<dbReference type="Proteomes" id="UP000494110">
    <property type="component" value="Unassembled WGS sequence"/>
</dbReference>
<dbReference type="PRINTS" id="PR00080">
    <property type="entry name" value="SDRFAMILY"/>
</dbReference>
<sequence length="321" mass="34368">MGWTRSVVTSAMIFVRPEIKFELFSQLIGARFLPSRIPPITSRRSIFRLKGEWSGGRNGHENQRDWGNTVLKLHEKVTLVTGGSSGIGRATALLFAGEGARVAIASRRVDEGLAVVEEIRRAGGEALFVKTDVSMAEDCARMVAETVRVFGRLDVAFNNAGVEAFGKAVADTDEASWDYVMDINLKGMFLSMKYEIPEMLKAGGGAIVNMSSTYGVVASAFGGCAYHASKAGILGLTKAAALEYAKQNIRVNAICPAFVATAMVEKFLDETRMTDQIKAFHPVGRLGTEKEIAEAVTFLACDASSFMTGTALSVDGGMAAA</sequence>
<dbReference type="PANTHER" id="PTHR24321">
    <property type="entry name" value="DEHYDROGENASES, SHORT CHAIN"/>
    <property type="match status" value="1"/>
</dbReference>
<protein>
    <submittedName>
        <fullName evidence="3">Short-chain dehydrogenase</fullName>
    </submittedName>
</protein>
<gene>
    <name evidence="3" type="ORF">BLA39750_05050</name>
</gene>
<dbReference type="Pfam" id="PF13561">
    <property type="entry name" value="adh_short_C2"/>
    <property type="match status" value="1"/>
</dbReference>
<proteinExistence type="inferred from homology"/>